<keyword evidence="5" id="KW-0539">Nucleus</keyword>
<feature type="domain" description="Zinc finger PHD-type" evidence="7">
    <location>
        <begin position="347"/>
        <end position="432"/>
    </location>
</feature>
<keyword evidence="9" id="KW-1185">Reference proteome</keyword>
<reference evidence="8 9" key="1">
    <citation type="submission" date="2018-10" db="EMBL/GenBank/DDBJ databases">
        <title>A high-quality apple genome assembly.</title>
        <authorList>
            <person name="Hu J."/>
        </authorList>
    </citation>
    <scope>NUCLEOTIDE SEQUENCE [LARGE SCALE GENOMIC DNA]</scope>
    <source>
        <strain evidence="9">cv. HFTH1</strain>
        <tissue evidence="8">Young leaf</tissue>
    </source>
</reference>
<dbReference type="Pfam" id="PF22908">
    <property type="entry name" value="PHD_NSD"/>
    <property type="match status" value="1"/>
</dbReference>
<keyword evidence="3" id="KW-0863">Zinc-finger</keyword>
<evidence type="ECO:0000256" key="5">
    <source>
        <dbReference type="ARBA" id="ARBA00023242"/>
    </source>
</evidence>
<evidence type="ECO:0000313" key="9">
    <source>
        <dbReference type="Proteomes" id="UP000290289"/>
    </source>
</evidence>
<dbReference type="Proteomes" id="UP000290289">
    <property type="component" value="Chromosome 11"/>
</dbReference>
<feature type="region of interest" description="Disordered" evidence="6">
    <location>
        <begin position="386"/>
        <end position="414"/>
    </location>
</feature>
<dbReference type="SMART" id="SM00249">
    <property type="entry name" value="PHD"/>
    <property type="match status" value="3"/>
</dbReference>
<sequence>MESSDDEAEAVLQSVSNYHFVDDKDEPISFHVLPIQWSEGERQDGKKMQIFVRGTADNGLQKLYKHVIAWRFDLSNVDPEISLLSKENNWLNLQKPRKSFEEVIRSILITVQFLHYVRRNPETSGKSLWDHLSKVFSLYEVKPSENDLVNHIPLISEALKRDDALAKCKFHVIVFEPVNSLDFQDIQATTKPGFIVDDTEEDMIDAEDESNDDDNLFDSVCALCDDGGDLLRCEGRCLRSFHATVKDGEHSMCETLGFTQDEVEAIQNFFCKNCQHKQHQCYACGKLGSSDKSSGAEVFPCVSATCGQFYHPHCIAKLIYKDNGVSAEELEKKIALGESFTCPIHKCCICEQGENKKDPQLQFAVCRRCPKSYHRKCLPEEIVFEKTKEDEEDEDEEEEDEEEEDTEDEGTTTRAWEHLLPNRVLIYCTKHEMIKDIETPIRDHIKFPRVKEKRTTFIRKKTDFVEKKKKGTSESLQDREISVANKRKLSTKEFSRGQTAPMISKEKLKSSSTAKVGGSRISKKLPAGLDTSRKLKVNCALKKKAKISVAGEQNTSLGDQLYAYRKESLQMKSGKQGKPDGERDLAIFNPASKKLTSAPPSLDAATERRLLSLMKDAASSITLEDVIRKHTVPSTHQSSSKNAVERSITMGKVEGSIEAVRTALRKLEEGCSAEDSEAVCAPEVVHQIYKWKNKLRVYLAPFMHGMRYTSFGRHFTKVDKLKEIADRLHWYAKDGDTIVDFCCGANDFSIVMKKKLEETGKNCFYKNYDCIQPKNDFCFEKRDWMKVKPKELPKGSQLIMGLNPPFGVKAALANKFIDKALEFNPKLLILIVPPETQGLNEKKSPYDLIWEDTQFLSGKSFYLPGSVDANDKQLDQWNVTPPPLYLWSRPDWSADIKAIAQEHGHITASGYTKDHSDSLNNSRSIGNNDQYGEAPMLIDDGIKPESPGDGNNIDEICKEILPRIQPAEKGDQHSEPGNSGSSMQFGTTYGGTKFNIADDTGRRSFSMSNDEPYSSLTHRWSTGPNSGYRATNLEELFVGHTRERLDCLGCTQAEDAFRRESDVCSQIRLYGQQDFDSSRSNYLVGQDSVSGQIGSYSSTDSHSHPGPAAELSYRMNTSVTQRYAPRLDELNHTRMGRLGSEPAIGYQPHMSSSNGTYDPRAPRPGQHGGSMGFAPGPHQSYSNQNSAGRINLNQNLDFKFNGLPSPFSSPISLDLLMRMGNKWMNG</sequence>
<dbReference type="CDD" id="cd15566">
    <property type="entry name" value="PHD3_NSD"/>
    <property type="match status" value="1"/>
</dbReference>
<feature type="domain" description="Zinc finger PHD-type" evidence="7">
    <location>
        <begin position="220"/>
        <end position="275"/>
    </location>
</feature>
<evidence type="ECO:0000256" key="2">
    <source>
        <dbReference type="ARBA" id="ARBA00022723"/>
    </source>
</evidence>
<name>A0A498IKU7_MALDO</name>
<dbReference type="InterPro" id="IPR055198">
    <property type="entry name" value="NSD_PHD"/>
</dbReference>
<feature type="region of interest" description="Disordered" evidence="6">
    <location>
        <begin position="967"/>
        <end position="991"/>
    </location>
</feature>
<evidence type="ECO:0000313" key="8">
    <source>
        <dbReference type="EMBL" id="RXH82775.1"/>
    </source>
</evidence>
<keyword evidence="4" id="KW-0862">Zinc</keyword>
<dbReference type="AlphaFoldDB" id="A0A498IKU7"/>
<accession>A0A498IKU7</accession>
<proteinExistence type="predicted"/>
<dbReference type="Pfam" id="PF26055">
    <property type="entry name" value="Mtase_EDM2"/>
    <property type="match status" value="1"/>
</dbReference>
<comment type="subcellular location">
    <subcellularLocation>
        <location evidence="1">Nucleus</location>
    </subcellularLocation>
</comment>
<feature type="compositionally biased region" description="Acidic residues" evidence="6">
    <location>
        <begin position="390"/>
        <end position="410"/>
    </location>
</feature>
<evidence type="ECO:0000256" key="3">
    <source>
        <dbReference type="ARBA" id="ARBA00022771"/>
    </source>
</evidence>
<dbReference type="PANTHER" id="PTHR46235:SF3">
    <property type="entry name" value="PHD FINGER-CONTAINING PROTEIN DDB_G0268158"/>
    <property type="match status" value="1"/>
</dbReference>
<dbReference type="Gene3D" id="3.30.40.10">
    <property type="entry name" value="Zinc/RING finger domain, C3HC4 (zinc finger)"/>
    <property type="match status" value="2"/>
</dbReference>
<evidence type="ECO:0000256" key="6">
    <source>
        <dbReference type="SAM" id="MobiDB-lite"/>
    </source>
</evidence>
<feature type="domain" description="Zinc finger PHD-type" evidence="7">
    <location>
        <begin position="280"/>
        <end position="346"/>
    </location>
</feature>
<comment type="caution">
    <text evidence="8">The sequence shown here is derived from an EMBL/GenBank/DDBJ whole genome shotgun (WGS) entry which is preliminary data.</text>
</comment>
<dbReference type="EMBL" id="RDQH01000337">
    <property type="protein sequence ID" value="RXH82775.1"/>
    <property type="molecule type" value="Genomic_DNA"/>
</dbReference>
<evidence type="ECO:0000259" key="7">
    <source>
        <dbReference type="SMART" id="SM00249"/>
    </source>
</evidence>
<keyword evidence="2" id="KW-0479">Metal-binding</keyword>
<dbReference type="STRING" id="3750.A0A498IKU7"/>
<dbReference type="InterPro" id="IPR022702">
    <property type="entry name" value="Cytosine_MeTrfase1_RFD"/>
</dbReference>
<dbReference type="InterPro" id="IPR058939">
    <property type="entry name" value="Mtase_EDM2"/>
</dbReference>
<dbReference type="CDD" id="cd15565">
    <property type="entry name" value="PHD2_NSD"/>
    <property type="match status" value="1"/>
</dbReference>
<protein>
    <recommendedName>
        <fullName evidence="7">Zinc finger PHD-type domain-containing protein</fullName>
    </recommendedName>
</protein>
<dbReference type="GO" id="GO:0005634">
    <property type="term" value="C:nucleus"/>
    <property type="evidence" value="ECO:0007669"/>
    <property type="project" value="UniProtKB-SubCell"/>
</dbReference>
<dbReference type="InterPro" id="IPR013083">
    <property type="entry name" value="Znf_RING/FYVE/PHD"/>
</dbReference>
<dbReference type="GO" id="GO:0008270">
    <property type="term" value="F:zinc ion binding"/>
    <property type="evidence" value="ECO:0007669"/>
    <property type="project" value="UniProtKB-KW"/>
</dbReference>
<feature type="region of interest" description="Disordered" evidence="6">
    <location>
        <begin position="1143"/>
        <end position="1186"/>
    </location>
</feature>
<evidence type="ECO:0000256" key="4">
    <source>
        <dbReference type="ARBA" id="ARBA00022833"/>
    </source>
</evidence>
<evidence type="ECO:0000256" key="1">
    <source>
        <dbReference type="ARBA" id="ARBA00004123"/>
    </source>
</evidence>
<organism evidence="8 9">
    <name type="scientific">Malus domestica</name>
    <name type="common">Apple</name>
    <name type="synonym">Pyrus malus</name>
    <dbReference type="NCBI Taxonomy" id="3750"/>
    <lineage>
        <taxon>Eukaryota</taxon>
        <taxon>Viridiplantae</taxon>
        <taxon>Streptophyta</taxon>
        <taxon>Embryophyta</taxon>
        <taxon>Tracheophyta</taxon>
        <taxon>Spermatophyta</taxon>
        <taxon>Magnoliopsida</taxon>
        <taxon>eudicotyledons</taxon>
        <taxon>Gunneridae</taxon>
        <taxon>Pentapetalae</taxon>
        <taxon>rosids</taxon>
        <taxon>fabids</taxon>
        <taxon>Rosales</taxon>
        <taxon>Rosaceae</taxon>
        <taxon>Amygdaloideae</taxon>
        <taxon>Maleae</taxon>
        <taxon>Malus</taxon>
    </lineage>
</organism>
<gene>
    <name evidence="8" type="ORF">DVH24_003273</name>
</gene>
<dbReference type="InterPro" id="IPR001965">
    <property type="entry name" value="Znf_PHD"/>
</dbReference>
<feature type="compositionally biased region" description="Polar residues" evidence="6">
    <location>
        <begin position="975"/>
        <end position="987"/>
    </location>
</feature>
<dbReference type="Pfam" id="PF12047">
    <property type="entry name" value="DNMT1-RFD"/>
    <property type="match status" value="1"/>
</dbReference>
<dbReference type="PANTHER" id="PTHR46235">
    <property type="entry name" value="PHD FINGER-CONTAINING PROTEIN DDB_G0268158"/>
    <property type="match status" value="1"/>
</dbReference>